<name>A0A2I0IJV9_PUNGR</name>
<feature type="compositionally biased region" description="Polar residues" evidence="1">
    <location>
        <begin position="8"/>
        <end position="17"/>
    </location>
</feature>
<protein>
    <submittedName>
        <fullName evidence="2">Uncharacterized protein</fullName>
    </submittedName>
</protein>
<sequence length="93" mass="9787">MPLKALVSTATSSNGQRQAREPPPTAPLSRSVAGYPTISSHVCEKLTPKTLDKLRHLLEPDALLGPVSSIFTASTSGTIAASKASVKCQIWCI</sequence>
<evidence type="ECO:0000313" key="2">
    <source>
        <dbReference type="EMBL" id="PKI44297.1"/>
    </source>
</evidence>
<dbReference type="AlphaFoldDB" id="A0A2I0IJV9"/>
<dbReference type="EMBL" id="PGOL01002924">
    <property type="protein sequence ID" value="PKI44297.1"/>
    <property type="molecule type" value="Genomic_DNA"/>
</dbReference>
<accession>A0A2I0IJV9</accession>
<feature type="region of interest" description="Disordered" evidence="1">
    <location>
        <begin position="1"/>
        <end position="31"/>
    </location>
</feature>
<evidence type="ECO:0000313" key="3">
    <source>
        <dbReference type="Proteomes" id="UP000233551"/>
    </source>
</evidence>
<comment type="caution">
    <text evidence="2">The sequence shown here is derived from an EMBL/GenBank/DDBJ whole genome shotgun (WGS) entry which is preliminary data.</text>
</comment>
<organism evidence="2 3">
    <name type="scientific">Punica granatum</name>
    <name type="common">Pomegranate</name>
    <dbReference type="NCBI Taxonomy" id="22663"/>
    <lineage>
        <taxon>Eukaryota</taxon>
        <taxon>Viridiplantae</taxon>
        <taxon>Streptophyta</taxon>
        <taxon>Embryophyta</taxon>
        <taxon>Tracheophyta</taxon>
        <taxon>Spermatophyta</taxon>
        <taxon>Magnoliopsida</taxon>
        <taxon>eudicotyledons</taxon>
        <taxon>Gunneridae</taxon>
        <taxon>Pentapetalae</taxon>
        <taxon>rosids</taxon>
        <taxon>malvids</taxon>
        <taxon>Myrtales</taxon>
        <taxon>Lythraceae</taxon>
        <taxon>Punica</taxon>
    </lineage>
</organism>
<dbReference type="Proteomes" id="UP000233551">
    <property type="component" value="Unassembled WGS sequence"/>
</dbReference>
<evidence type="ECO:0000256" key="1">
    <source>
        <dbReference type="SAM" id="MobiDB-lite"/>
    </source>
</evidence>
<reference evidence="2 3" key="1">
    <citation type="submission" date="2017-11" db="EMBL/GenBank/DDBJ databases">
        <title>De-novo sequencing of pomegranate (Punica granatum L.) genome.</title>
        <authorList>
            <person name="Akparov Z."/>
            <person name="Amiraslanov A."/>
            <person name="Hajiyeva S."/>
            <person name="Abbasov M."/>
            <person name="Kaur K."/>
            <person name="Hamwieh A."/>
            <person name="Solovyev V."/>
            <person name="Salamov A."/>
            <person name="Braich B."/>
            <person name="Kosarev P."/>
            <person name="Mahmoud A."/>
            <person name="Hajiyev E."/>
            <person name="Babayeva S."/>
            <person name="Izzatullayeva V."/>
            <person name="Mammadov A."/>
            <person name="Mammadov A."/>
            <person name="Sharifova S."/>
            <person name="Ojaghi J."/>
            <person name="Eynullazada K."/>
            <person name="Bayramov B."/>
            <person name="Abdulazimova A."/>
            <person name="Shahmuradov I."/>
        </authorList>
    </citation>
    <scope>NUCLEOTIDE SEQUENCE [LARGE SCALE GENOMIC DNA]</scope>
    <source>
        <strain evidence="3">cv. AG2017</strain>
        <tissue evidence="2">Leaf</tissue>
    </source>
</reference>
<gene>
    <name evidence="2" type="ORF">CRG98_035371</name>
</gene>
<proteinExistence type="predicted"/>
<keyword evidence="3" id="KW-1185">Reference proteome</keyword>